<dbReference type="Proteomes" id="UP000191257">
    <property type="component" value="Chromosome"/>
</dbReference>
<evidence type="ECO:0000313" key="1">
    <source>
        <dbReference type="EMBL" id="ARC36174.1"/>
    </source>
</evidence>
<accession>A0A1V0GQN7</accession>
<protein>
    <submittedName>
        <fullName evidence="1">Uncharacterized protein</fullName>
    </submittedName>
</protein>
<dbReference type="AlphaFoldDB" id="A0A1V0GQN7"/>
<sequence length="85" mass="8882">MFEIELSPAGWSVHLDGALIGSAGILVAPFGTDFMLDRIGQGATTAVPVVADMGDILGVRLGAGAEDTIAEARTFLRRRFPGLPQ</sequence>
<proteinExistence type="predicted"/>
<dbReference type="KEGG" id="pye:A6J80_07115"/>
<organism evidence="1 2">
    <name type="scientific">Paracoccus yeei</name>
    <dbReference type="NCBI Taxonomy" id="147645"/>
    <lineage>
        <taxon>Bacteria</taxon>
        <taxon>Pseudomonadati</taxon>
        <taxon>Pseudomonadota</taxon>
        <taxon>Alphaproteobacteria</taxon>
        <taxon>Rhodobacterales</taxon>
        <taxon>Paracoccaceae</taxon>
        <taxon>Paracoccus</taxon>
    </lineage>
</organism>
<keyword evidence="2" id="KW-1185">Reference proteome</keyword>
<reference evidence="1" key="1">
    <citation type="submission" date="2017-12" db="EMBL/GenBank/DDBJ databases">
        <title>FDA dAtabase for Regulatory Grade micrObial Sequences (FDA-ARGOS): Supporting development and validation of Infectious Disease Dx tests.</title>
        <authorList>
            <person name="Campos J."/>
            <person name="Goldberg B."/>
            <person name="Tallon L."/>
            <person name="Sadzewicz L."/>
            <person name="Sengamalay N."/>
            <person name="Ott S."/>
            <person name="Godinez A."/>
            <person name="Nagaraj S."/>
            <person name="Vyas G."/>
            <person name="Aluvathingal J."/>
            <person name="Nadendla S."/>
            <person name="Geyer C."/>
            <person name="Nandy P."/>
            <person name="Hobson J."/>
            <person name="Sichtig H."/>
        </authorList>
    </citation>
    <scope>NUCLEOTIDE SEQUENCE</scope>
    <source>
        <strain evidence="1">FDAARGOS_252</strain>
    </source>
</reference>
<dbReference type="STRING" id="147645.A6J80_07115"/>
<dbReference type="EMBL" id="CP020442">
    <property type="protein sequence ID" value="ARC36174.1"/>
    <property type="molecule type" value="Genomic_DNA"/>
</dbReference>
<evidence type="ECO:0000313" key="2">
    <source>
        <dbReference type="Proteomes" id="UP000191257"/>
    </source>
</evidence>
<gene>
    <name evidence="1" type="ORF">A6J80_07115</name>
</gene>
<name>A0A1V0GQN7_9RHOB</name>